<reference evidence="3" key="4">
    <citation type="submission" date="2024-05" db="EMBL/GenBank/DDBJ databases">
        <authorList>
            <person name="Sun Q."/>
            <person name="Zhou Y."/>
        </authorList>
    </citation>
    <scope>NUCLEOTIDE SEQUENCE</scope>
    <source>
        <strain evidence="3">CGMCC 1.18437</strain>
    </source>
</reference>
<dbReference type="InterPro" id="IPR000594">
    <property type="entry name" value="ThiF_NAD_FAD-bd"/>
</dbReference>
<dbReference type="InterPro" id="IPR058964">
    <property type="entry name" value="Cap2_linker"/>
</dbReference>
<dbReference type="EMBL" id="JACHFK010000013">
    <property type="protein sequence ID" value="MBB5378571.1"/>
    <property type="molecule type" value="Genomic_DNA"/>
</dbReference>
<dbReference type="Pfam" id="PF26398">
    <property type="entry name" value="Cap2_linker"/>
    <property type="match status" value="1"/>
</dbReference>
<gene>
    <name evidence="3" type="ORF">GCM10017781_38740</name>
    <name evidence="4" type="ORF">HNQ07_004078</name>
</gene>
<dbReference type="CDD" id="cd01483">
    <property type="entry name" value="E1_enzyme_family"/>
    <property type="match status" value="1"/>
</dbReference>
<reference evidence="3" key="1">
    <citation type="journal article" date="2014" name="Int. J. Syst. Evol. Microbiol.">
        <title>Complete genome of a new Firmicutes species belonging to the dominant human colonic microbiota ('Ruminococcus bicirculans') reveals two chromosomes and a selective capacity to utilize plant glucans.</title>
        <authorList>
            <consortium name="NISC Comparative Sequencing Program"/>
            <person name="Wegmann U."/>
            <person name="Louis P."/>
            <person name="Goesmann A."/>
            <person name="Henrissat B."/>
            <person name="Duncan S.H."/>
            <person name="Flint H.J."/>
        </authorList>
    </citation>
    <scope>NUCLEOTIDE SEQUENCE</scope>
    <source>
        <strain evidence="3">CGMCC 1.18437</strain>
    </source>
</reference>
<feature type="domain" description="THIF-type NAD/FAD binding fold" evidence="1">
    <location>
        <begin position="360"/>
        <end position="495"/>
    </location>
</feature>
<evidence type="ECO:0000313" key="4">
    <source>
        <dbReference type="EMBL" id="MBB5378571.1"/>
    </source>
</evidence>
<dbReference type="GO" id="GO:0008641">
    <property type="term" value="F:ubiquitin-like modifier activating enzyme activity"/>
    <property type="evidence" value="ECO:0007669"/>
    <property type="project" value="InterPro"/>
</dbReference>
<dbReference type="SUPFAM" id="SSF69572">
    <property type="entry name" value="Activating enzymes of the ubiquitin-like proteins"/>
    <property type="match status" value="1"/>
</dbReference>
<evidence type="ECO:0000313" key="3">
    <source>
        <dbReference type="EMBL" id="GHF58703.1"/>
    </source>
</evidence>
<dbReference type="PANTHER" id="PTHR43267:SF1">
    <property type="entry name" value="TRNA THREONYLCARBAMOYLADENOSINE DEHYDRATASE"/>
    <property type="match status" value="1"/>
</dbReference>
<organism evidence="4 5">
    <name type="scientific">Deinococcus metalli</name>
    <dbReference type="NCBI Taxonomy" id="1141878"/>
    <lineage>
        <taxon>Bacteria</taxon>
        <taxon>Thermotogati</taxon>
        <taxon>Deinococcota</taxon>
        <taxon>Deinococci</taxon>
        <taxon>Deinococcales</taxon>
        <taxon>Deinococcaceae</taxon>
        <taxon>Deinococcus</taxon>
    </lineage>
</organism>
<dbReference type="Pfam" id="PF00899">
    <property type="entry name" value="ThiF"/>
    <property type="match status" value="1"/>
</dbReference>
<dbReference type="GO" id="GO:0061504">
    <property type="term" value="P:cyclic threonylcarbamoyladenosine biosynthetic process"/>
    <property type="evidence" value="ECO:0007669"/>
    <property type="project" value="TreeGrafter"/>
</dbReference>
<name>A0A7W8KKC9_9DEIO</name>
<dbReference type="PANTHER" id="PTHR43267">
    <property type="entry name" value="TRNA THREONYLCARBAMOYLADENOSINE DEHYDRATASE"/>
    <property type="match status" value="1"/>
</dbReference>
<feature type="domain" description="Cap2 central linker" evidence="2">
    <location>
        <begin position="140"/>
        <end position="344"/>
    </location>
</feature>
<dbReference type="Proteomes" id="UP000539473">
    <property type="component" value="Unassembled WGS sequence"/>
</dbReference>
<dbReference type="RefSeq" id="WP_184115150.1">
    <property type="nucleotide sequence ID" value="NZ_BNAJ01000012.1"/>
</dbReference>
<evidence type="ECO:0000259" key="2">
    <source>
        <dbReference type="Pfam" id="PF26398"/>
    </source>
</evidence>
<evidence type="ECO:0000313" key="6">
    <source>
        <dbReference type="Proteomes" id="UP000619376"/>
    </source>
</evidence>
<proteinExistence type="predicted"/>
<comment type="caution">
    <text evidence="4">The sequence shown here is derived from an EMBL/GenBank/DDBJ whole genome shotgun (WGS) entry which is preliminary data.</text>
</comment>
<reference evidence="4 5" key="3">
    <citation type="submission" date="2020-08" db="EMBL/GenBank/DDBJ databases">
        <title>Genomic Encyclopedia of Type Strains, Phase IV (KMG-IV): sequencing the most valuable type-strain genomes for metagenomic binning, comparative biology and taxonomic classification.</title>
        <authorList>
            <person name="Goeker M."/>
        </authorList>
    </citation>
    <scope>NUCLEOTIDE SEQUENCE [LARGE SCALE GENOMIC DNA]</scope>
    <source>
        <strain evidence="4 5">DSM 27521</strain>
    </source>
</reference>
<dbReference type="InterPro" id="IPR035985">
    <property type="entry name" value="Ubiquitin-activating_enz"/>
</dbReference>
<evidence type="ECO:0000313" key="5">
    <source>
        <dbReference type="Proteomes" id="UP000539473"/>
    </source>
</evidence>
<dbReference type="Gene3D" id="3.40.50.720">
    <property type="entry name" value="NAD(P)-binding Rossmann-like Domain"/>
    <property type="match status" value="1"/>
</dbReference>
<evidence type="ECO:0000259" key="1">
    <source>
        <dbReference type="Pfam" id="PF00899"/>
    </source>
</evidence>
<dbReference type="AlphaFoldDB" id="A0A7W8KKC9"/>
<protein>
    <submittedName>
        <fullName evidence="3">ThiF family protein</fullName>
    </submittedName>
</protein>
<accession>A0A7W8KKC9</accession>
<dbReference type="GO" id="GO:0061503">
    <property type="term" value="F:tRNA threonylcarbamoyladenosine dehydratase"/>
    <property type="evidence" value="ECO:0007669"/>
    <property type="project" value="TreeGrafter"/>
</dbReference>
<sequence length="594" mass="66286">MDDTADRAPLPPDLVAGIRTLEDVPDFTLTGPWSREKSDRWAVPCQVQIEQGSEYVDAVTHWRLSVSQHYPWGTIDVFRAANSGIRGEFPHELTRHQPCLITRAQSLERWGTGAEPPDAYGRLAWHAMRLVQWVQKAARGELFQPGDHFGHPLIHDENRNRKRSINTLEDDRSLAVWRQHTGQHGEVKLRKDLGHYVSYYAAEFTRQGKHLLTPAWGTWVTSLTAGQTARWLMLERRPFIPPWGFPATWGELRGVLAEQGMSLDPLLRSAIAMTPKGTPLLLIGYPVPGVIDGPDRQIQWQACELPSRAELLPARGFRNTPDSMWLKARHDTFGTASPITWLLSQPHQAEELGSRGFLPETVRAQRYVVIGAGALGSAVAEHLVRSGVTYISVFDDDSIQTANLVRHTLTLQDVPGNKAEQVAQRLQAINTLVSPTGFNERYPPQRDDGAQAVQAADVIIDTTGEAPVIAMLGRRRWDDPKVIISLSLGWKAQSLYAYAERTTRFRAPAFNRAILPHVDADALVDPDEPMPMEGVGCWTPVFPALHTDIQLLAAVGATFVREFVEGTDTERTRVFEQRHGPHGFEGIALRGPLP</sequence>
<dbReference type="EMBL" id="BNAJ01000012">
    <property type="protein sequence ID" value="GHF58703.1"/>
    <property type="molecule type" value="Genomic_DNA"/>
</dbReference>
<dbReference type="InterPro" id="IPR045886">
    <property type="entry name" value="ThiF/MoeB/HesA"/>
</dbReference>
<dbReference type="Proteomes" id="UP000619376">
    <property type="component" value="Unassembled WGS sequence"/>
</dbReference>
<reference evidence="6" key="2">
    <citation type="journal article" date="2019" name="Int. J. Syst. Evol. Microbiol.">
        <title>The Global Catalogue of Microorganisms (GCM) 10K type strain sequencing project: providing services to taxonomists for standard genome sequencing and annotation.</title>
        <authorList>
            <consortium name="The Broad Institute Genomics Platform"/>
            <consortium name="The Broad Institute Genome Sequencing Center for Infectious Disease"/>
            <person name="Wu L."/>
            <person name="Ma J."/>
        </authorList>
    </citation>
    <scope>NUCLEOTIDE SEQUENCE [LARGE SCALE GENOMIC DNA]</scope>
    <source>
        <strain evidence="6">CGMCC 1.18437</strain>
    </source>
</reference>
<keyword evidence="6" id="KW-1185">Reference proteome</keyword>